<keyword evidence="3" id="KW-1185">Reference proteome</keyword>
<reference evidence="2" key="1">
    <citation type="submission" date="2020-08" db="EMBL/GenBank/DDBJ databases">
        <title>Genome public.</title>
        <authorList>
            <person name="Liu C."/>
            <person name="Sun Q."/>
        </authorList>
    </citation>
    <scope>NUCLEOTIDE SEQUENCE</scope>
    <source>
        <strain evidence="2">NSJ-33</strain>
    </source>
</reference>
<evidence type="ECO:0000256" key="1">
    <source>
        <dbReference type="SAM" id="Phobius"/>
    </source>
</evidence>
<feature type="transmembrane region" description="Helical" evidence="1">
    <location>
        <begin position="247"/>
        <end position="268"/>
    </location>
</feature>
<feature type="transmembrane region" description="Helical" evidence="1">
    <location>
        <begin position="213"/>
        <end position="235"/>
    </location>
</feature>
<gene>
    <name evidence="2" type="ORF">H8710_06740</name>
</gene>
<protein>
    <submittedName>
        <fullName evidence="2">Uncharacterized protein</fullName>
    </submittedName>
</protein>
<name>A0A926E595_9FIRM</name>
<organism evidence="2 3">
    <name type="scientific">Fumia xinanensis</name>
    <dbReference type="NCBI Taxonomy" id="2763659"/>
    <lineage>
        <taxon>Bacteria</taxon>
        <taxon>Bacillati</taxon>
        <taxon>Bacillota</taxon>
        <taxon>Clostridia</taxon>
        <taxon>Eubacteriales</taxon>
        <taxon>Oscillospiraceae</taxon>
        <taxon>Fumia</taxon>
    </lineage>
</organism>
<dbReference type="Proteomes" id="UP000610760">
    <property type="component" value="Unassembled WGS sequence"/>
</dbReference>
<keyword evidence="1" id="KW-0472">Membrane</keyword>
<dbReference type="EMBL" id="JACRSV010000002">
    <property type="protein sequence ID" value="MBC8559765.1"/>
    <property type="molecule type" value="Genomic_DNA"/>
</dbReference>
<evidence type="ECO:0000313" key="2">
    <source>
        <dbReference type="EMBL" id="MBC8559765.1"/>
    </source>
</evidence>
<accession>A0A926E595</accession>
<feature type="transmembrane region" description="Helical" evidence="1">
    <location>
        <begin position="378"/>
        <end position="395"/>
    </location>
</feature>
<sequence length="408" mass="44038">MAKINKQVSSLILLLLLVICWSGNLTLRQRLTGLSGDVSVRYVEGAGVSPAQVSRAVRYGKEDGNDSFPELTLWREKRNQPLSDGTFRSGIADVLEFFGDGGSLMPVSMSRGSLPAKGDFQGCAVSKDVAQSLWGSGDVLGKTLVYNGVSYTVRGVFEGCKNLVFVQGGADDEDLYPALLLTFTEGGSNMVEDARNFMTRYSLPIGDILDMSLLLWLVNFLSALPAAVLVIWLVYRLLRQCFRLRFTPLLFIAFLVLAGGAIFLSAWAGNLMGLPQNLIPTKWSDFDYWGKLFQNSSNSLGTALRLSLTARDMQVWSAALTGTLLSVTGAVLSVPMVRRLRARSLNGLGLGCGIWFAAAFGASLFSGAVGGVSQNRGFWLAVPAILISLYAVGLFESHLTFNEKGGIG</sequence>
<feature type="transmembrane region" description="Helical" evidence="1">
    <location>
        <begin position="348"/>
        <end position="372"/>
    </location>
</feature>
<keyword evidence="1" id="KW-0812">Transmembrane</keyword>
<dbReference type="AlphaFoldDB" id="A0A926E595"/>
<keyword evidence="1" id="KW-1133">Transmembrane helix</keyword>
<evidence type="ECO:0000313" key="3">
    <source>
        <dbReference type="Proteomes" id="UP000610760"/>
    </source>
</evidence>
<feature type="transmembrane region" description="Helical" evidence="1">
    <location>
        <begin position="315"/>
        <end position="336"/>
    </location>
</feature>
<proteinExistence type="predicted"/>
<comment type="caution">
    <text evidence="2">The sequence shown here is derived from an EMBL/GenBank/DDBJ whole genome shotgun (WGS) entry which is preliminary data.</text>
</comment>
<dbReference type="RefSeq" id="WP_249294752.1">
    <property type="nucleotide sequence ID" value="NZ_JACRSV010000002.1"/>
</dbReference>